<feature type="domain" description="F-box" evidence="1">
    <location>
        <begin position="25"/>
        <end position="64"/>
    </location>
</feature>
<organism evidence="2 3">
    <name type="scientific">Mikania micrantha</name>
    <name type="common">bitter vine</name>
    <dbReference type="NCBI Taxonomy" id="192012"/>
    <lineage>
        <taxon>Eukaryota</taxon>
        <taxon>Viridiplantae</taxon>
        <taxon>Streptophyta</taxon>
        <taxon>Embryophyta</taxon>
        <taxon>Tracheophyta</taxon>
        <taxon>Spermatophyta</taxon>
        <taxon>Magnoliopsida</taxon>
        <taxon>eudicotyledons</taxon>
        <taxon>Gunneridae</taxon>
        <taxon>Pentapetalae</taxon>
        <taxon>asterids</taxon>
        <taxon>campanulids</taxon>
        <taxon>Asterales</taxon>
        <taxon>Asteraceae</taxon>
        <taxon>Asteroideae</taxon>
        <taxon>Heliantheae alliance</taxon>
        <taxon>Eupatorieae</taxon>
        <taxon>Mikania</taxon>
    </lineage>
</organism>
<evidence type="ECO:0000313" key="2">
    <source>
        <dbReference type="EMBL" id="KAD7117437.1"/>
    </source>
</evidence>
<dbReference type="AlphaFoldDB" id="A0A5N6PWK8"/>
<dbReference type="Proteomes" id="UP000326396">
    <property type="component" value="Linkage Group LG10"/>
</dbReference>
<dbReference type="EMBL" id="SZYD01000002">
    <property type="protein sequence ID" value="KAD7117437.1"/>
    <property type="molecule type" value="Genomic_DNA"/>
</dbReference>
<gene>
    <name evidence="2" type="ORF">E3N88_04705</name>
</gene>
<dbReference type="Pfam" id="PF00646">
    <property type="entry name" value="F-box"/>
    <property type="match status" value="1"/>
</dbReference>
<evidence type="ECO:0000313" key="3">
    <source>
        <dbReference type="Proteomes" id="UP000326396"/>
    </source>
</evidence>
<keyword evidence="3" id="KW-1185">Reference proteome</keyword>
<dbReference type="PANTHER" id="PTHR31293">
    <property type="entry name" value="RNI-LIKE SUPERFAMILY PROTEIN"/>
    <property type="match status" value="1"/>
</dbReference>
<dbReference type="InterPro" id="IPR036047">
    <property type="entry name" value="F-box-like_dom_sf"/>
</dbReference>
<dbReference type="OrthoDB" id="612216at2759"/>
<dbReference type="InterPro" id="IPR055294">
    <property type="entry name" value="FBL60-like"/>
</dbReference>
<dbReference type="PANTHER" id="PTHR31293:SF12">
    <property type="entry name" value="RNI-LIKE SUPERFAMILY PROTEIN"/>
    <property type="match status" value="1"/>
</dbReference>
<proteinExistence type="predicted"/>
<evidence type="ECO:0000259" key="1">
    <source>
        <dbReference type="Pfam" id="PF00646"/>
    </source>
</evidence>
<name>A0A5N6PWK8_9ASTR</name>
<dbReference type="InterPro" id="IPR001810">
    <property type="entry name" value="F-box_dom"/>
</dbReference>
<reference evidence="2 3" key="1">
    <citation type="submission" date="2019-05" db="EMBL/GenBank/DDBJ databases">
        <title>Mikania micrantha, genome provides insights into the molecular mechanism of rapid growth.</title>
        <authorList>
            <person name="Liu B."/>
        </authorList>
    </citation>
    <scope>NUCLEOTIDE SEQUENCE [LARGE SCALE GENOMIC DNA]</scope>
    <source>
        <strain evidence="2">NLD-2019</strain>
        <tissue evidence="2">Leaf</tissue>
    </source>
</reference>
<protein>
    <recommendedName>
        <fullName evidence="1">F-box domain-containing protein</fullName>
    </recommendedName>
</protein>
<dbReference type="SUPFAM" id="SSF81383">
    <property type="entry name" value="F-box domain"/>
    <property type="match status" value="1"/>
</dbReference>
<sequence length="389" mass="45290">MDKEHSDPPDANTRVHEVTADSDRLTSLPLHLRYTILSLLPLASAVQTSVFSKGWKHTWKHIRRLHFNENAPFYNRGRLAYIHYKIMEALKGHSLDEFVLHLRLPIIPVSSWIDEAIRKNIRTLDVNVDNIDFPDCFFVCGTLLNLKIRCLRFVRDNINHVHVDLPKLVSFDTSCHQESAYEDFSMCNQGDCFVYSNKSKFSQDYDYNQRPIPPHKQENIVIHNVEPFQVSYQYEDEEYIARLEMMLSKIDKSLSQHDLSDQQRIDCLSIKHETLLLKIQIEESLSLSFQLKEELMEINTTPSPSFVEESHVKQFVVDNDDGLKEEGIDLPNHRAKCLDLTIEITSNEAPLKEKPLCCPHDGSRIKIRKVVPDDPIRRRISHSKLYSKK</sequence>
<accession>A0A5N6PWK8</accession>
<comment type="caution">
    <text evidence="2">The sequence shown here is derived from an EMBL/GenBank/DDBJ whole genome shotgun (WGS) entry which is preliminary data.</text>
</comment>